<reference evidence="2 3" key="1">
    <citation type="submission" date="2016-10" db="EMBL/GenBank/DDBJ databases">
        <authorList>
            <person name="de Groot N.N."/>
        </authorList>
    </citation>
    <scope>NUCLEOTIDE SEQUENCE [LARGE SCALE GENOMIC DNA]</scope>
    <source>
        <strain>GEY</strain>
        <strain evidence="3">DSM 9560</strain>
    </source>
</reference>
<evidence type="ECO:0000256" key="1">
    <source>
        <dbReference type="SAM" id="Phobius"/>
    </source>
</evidence>
<dbReference type="AlphaFoldDB" id="A0A1I2HLQ0"/>
<keyword evidence="1" id="KW-1133">Transmembrane helix</keyword>
<name>A0A1I2HLQ0_9BACT</name>
<organism evidence="2 3">
    <name type="scientific">Thermoflexibacter ruber</name>
    <dbReference type="NCBI Taxonomy" id="1003"/>
    <lineage>
        <taxon>Bacteria</taxon>
        <taxon>Pseudomonadati</taxon>
        <taxon>Bacteroidota</taxon>
        <taxon>Cytophagia</taxon>
        <taxon>Cytophagales</taxon>
        <taxon>Thermoflexibacteraceae</taxon>
        <taxon>Thermoflexibacter</taxon>
    </lineage>
</organism>
<feature type="transmembrane region" description="Helical" evidence="1">
    <location>
        <begin position="90"/>
        <end position="114"/>
    </location>
</feature>
<dbReference type="STRING" id="1003.SAMN04488541_102416"/>
<evidence type="ECO:0000313" key="2">
    <source>
        <dbReference type="EMBL" id="SFF29321.1"/>
    </source>
</evidence>
<dbReference type="EMBL" id="FONY01000024">
    <property type="protein sequence ID" value="SFF29321.1"/>
    <property type="molecule type" value="Genomic_DNA"/>
</dbReference>
<dbReference type="Proteomes" id="UP000199513">
    <property type="component" value="Unassembled WGS sequence"/>
</dbReference>
<sequence>MIFKRILLFFLLGLHFILGILREKIVLVLDSFFEVSIIKNENFILRPLLVFFQQKIPVFLANFGILFSAPFFLLLTLLCLSIYFHWKGSFFFKVFVVIILFYFFTAIVLIFTFTAHPPLVRLWHDFTDIYFSPLLLIFLFFIFKIGKTKKAI</sequence>
<accession>A0A1I2HLQ0</accession>
<keyword evidence="1" id="KW-0472">Membrane</keyword>
<protein>
    <submittedName>
        <fullName evidence="2">Uncharacterized protein</fullName>
    </submittedName>
</protein>
<feature type="transmembrane region" description="Helical" evidence="1">
    <location>
        <begin position="129"/>
        <end position="146"/>
    </location>
</feature>
<keyword evidence="3" id="KW-1185">Reference proteome</keyword>
<keyword evidence="1" id="KW-0812">Transmembrane</keyword>
<evidence type="ECO:0000313" key="3">
    <source>
        <dbReference type="Proteomes" id="UP000199513"/>
    </source>
</evidence>
<feature type="transmembrane region" description="Helical" evidence="1">
    <location>
        <begin position="56"/>
        <end position="83"/>
    </location>
</feature>
<dbReference type="RefSeq" id="WP_143090928.1">
    <property type="nucleotide sequence ID" value="NZ_FONY01000024.1"/>
</dbReference>
<gene>
    <name evidence="2" type="ORF">SAMN04488541_102416</name>
</gene>
<proteinExistence type="predicted"/>